<dbReference type="Pfam" id="PF02706">
    <property type="entry name" value="Wzz"/>
    <property type="match status" value="1"/>
</dbReference>
<name>A0A9X1WB45_9VIBR</name>
<evidence type="ECO:0000259" key="8">
    <source>
        <dbReference type="Pfam" id="PF02706"/>
    </source>
</evidence>
<dbReference type="EMBL" id="JAJNNZ010000001">
    <property type="protein sequence ID" value="MCJ2375345.1"/>
    <property type="molecule type" value="Genomic_DNA"/>
</dbReference>
<keyword evidence="2" id="KW-1003">Cell membrane</keyword>
<reference evidence="9" key="1">
    <citation type="submission" date="2021-11" db="EMBL/GenBank/DDBJ databases">
        <title>Vibrio ZSDE26 sp. nov. and Vibrio ZSDZ34 sp. nov., isolated from coastal seawater in Qingdao.</title>
        <authorList>
            <person name="Zhang P."/>
        </authorList>
    </citation>
    <scope>NUCLEOTIDE SEQUENCE</scope>
    <source>
        <strain evidence="9">ZSDZ34</strain>
    </source>
</reference>
<evidence type="ECO:0000256" key="5">
    <source>
        <dbReference type="ARBA" id="ARBA00023136"/>
    </source>
</evidence>
<gene>
    <name evidence="9" type="ORF">LNL84_00695</name>
</gene>
<keyword evidence="5 7" id="KW-0472">Membrane</keyword>
<keyword evidence="10" id="KW-1185">Reference proteome</keyword>
<dbReference type="PANTHER" id="PTHR32309">
    <property type="entry name" value="TYROSINE-PROTEIN KINASE"/>
    <property type="match status" value="1"/>
</dbReference>
<keyword evidence="6" id="KW-0175">Coiled coil</keyword>
<evidence type="ECO:0000313" key="9">
    <source>
        <dbReference type="EMBL" id="MCJ2375345.1"/>
    </source>
</evidence>
<feature type="transmembrane region" description="Helical" evidence="7">
    <location>
        <begin position="424"/>
        <end position="448"/>
    </location>
</feature>
<evidence type="ECO:0000256" key="2">
    <source>
        <dbReference type="ARBA" id="ARBA00022475"/>
    </source>
</evidence>
<proteinExistence type="predicted"/>
<feature type="coiled-coil region" evidence="6">
    <location>
        <begin position="203"/>
        <end position="293"/>
    </location>
</feature>
<dbReference type="PANTHER" id="PTHR32309:SF31">
    <property type="entry name" value="CAPSULAR EXOPOLYSACCHARIDE FAMILY"/>
    <property type="match status" value="1"/>
</dbReference>
<comment type="subcellular location">
    <subcellularLocation>
        <location evidence="1">Cell membrane</location>
        <topology evidence="1">Multi-pass membrane protein</topology>
    </subcellularLocation>
</comment>
<dbReference type="AlphaFoldDB" id="A0A9X1WB45"/>
<keyword evidence="3 7" id="KW-0812">Transmembrane</keyword>
<feature type="domain" description="Polysaccharide chain length determinant N-terminal" evidence="8">
    <location>
        <begin position="6"/>
        <end position="95"/>
    </location>
</feature>
<evidence type="ECO:0000256" key="1">
    <source>
        <dbReference type="ARBA" id="ARBA00004651"/>
    </source>
</evidence>
<evidence type="ECO:0000256" key="3">
    <source>
        <dbReference type="ARBA" id="ARBA00022692"/>
    </source>
</evidence>
<dbReference type="Proteomes" id="UP001139488">
    <property type="component" value="Unassembled WGS sequence"/>
</dbReference>
<accession>A0A9X1WB45</accession>
<feature type="transmembrane region" description="Helical" evidence="7">
    <location>
        <begin position="20"/>
        <end position="41"/>
    </location>
</feature>
<evidence type="ECO:0000256" key="4">
    <source>
        <dbReference type="ARBA" id="ARBA00022989"/>
    </source>
</evidence>
<evidence type="ECO:0000313" key="10">
    <source>
        <dbReference type="Proteomes" id="UP001139488"/>
    </source>
</evidence>
<dbReference type="InterPro" id="IPR003856">
    <property type="entry name" value="LPS_length_determ_N"/>
</dbReference>
<dbReference type="GO" id="GO:0005886">
    <property type="term" value="C:plasma membrane"/>
    <property type="evidence" value="ECO:0007669"/>
    <property type="project" value="UniProtKB-SubCell"/>
</dbReference>
<organism evidence="9 10">
    <name type="scientific">Vibrio gelatinilyticus</name>
    <dbReference type="NCBI Taxonomy" id="2893468"/>
    <lineage>
        <taxon>Bacteria</taxon>
        <taxon>Pseudomonadati</taxon>
        <taxon>Pseudomonadota</taxon>
        <taxon>Gammaproteobacteria</taxon>
        <taxon>Vibrionales</taxon>
        <taxon>Vibrionaceae</taxon>
        <taxon>Vibrio</taxon>
    </lineage>
</organism>
<evidence type="ECO:0000256" key="6">
    <source>
        <dbReference type="SAM" id="Coils"/>
    </source>
</evidence>
<sequence length="474" mass="53019">MNKLKIRLLALLNAAWRRRYAIVIPILILPFVGFIIGKLAAPVYKAHTSLLIQETAKMNPFLEDIAVSTMLKDRLSALTTLLNSRHILLSVASELKLIDETMPPADVDYIIGQISSNLKVQQLGKDFLKIELTSRSPDGMKDLLETISAHFIEQLLAPERSSITDSSEFLAFHIDKRYSELAKAEKSLAEYINLYAGETPDMQAQSLNRLAALKQTLAEKEAELAGVERSLGTLDQQLSKTNPIVGKLEEQIIEIRSDLTLLKAKYTESHSAVQAKLRELARLEHERNILLNSEQPEINTDQLWDIASSSRLSNLSEIQPLLITQLQSLQEVRGRYESLSQETKSLATMINELESKAKNFGDSAKDLLSLERDVKLKRQLYDELVERYEMAELTGSLGVFEENKRVKIIDLPYTPSTPSNFPPIVFAVFGILAGIGLGAGLAVMLELFDTTIRSKEQLLELTKLPIISVVPKIS</sequence>
<protein>
    <submittedName>
        <fullName evidence="9">Wzz/FepE/Etk N-terminal domain-containing protein</fullName>
    </submittedName>
</protein>
<evidence type="ECO:0000256" key="7">
    <source>
        <dbReference type="SAM" id="Phobius"/>
    </source>
</evidence>
<keyword evidence="4 7" id="KW-1133">Transmembrane helix</keyword>
<dbReference type="InterPro" id="IPR050445">
    <property type="entry name" value="Bact_polysacc_biosynth/exp"/>
</dbReference>
<comment type="caution">
    <text evidence="9">The sequence shown here is derived from an EMBL/GenBank/DDBJ whole genome shotgun (WGS) entry which is preliminary data.</text>
</comment>
<feature type="coiled-coil region" evidence="6">
    <location>
        <begin position="336"/>
        <end position="387"/>
    </location>
</feature>
<dbReference type="RefSeq" id="WP_244354266.1">
    <property type="nucleotide sequence ID" value="NZ_JAJNNZ010000001.1"/>
</dbReference>